<dbReference type="Pfam" id="PF00582">
    <property type="entry name" value="Usp"/>
    <property type="match status" value="1"/>
</dbReference>
<accession>A0A0F8WN94</accession>
<name>A0A0F8WN94_9ZZZZ</name>
<proteinExistence type="inferred from homology"/>
<evidence type="ECO:0000313" key="3">
    <source>
        <dbReference type="EMBL" id="KKK49760.1"/>
    </source>
</evidence>
<dbReference type="EMBL" id="LAZR01068371">
    <property type="protein sequence ID" value="KKK49760.1"/>
    <property type="molecule type" value="Genomic_DNA"/>
</dbReference>
<dbReference type="SUPFAM" id="SSF52402">
    <property type="entry name" value="Adenine nucleotide alpha hydrolases-like"/>
    <property type="match status" value="1"/>
</dbReference>
<organism evidence="3">
    <name type="scientific">marine sediment metagenome</name>
    <dbReference type="NCBI Taxonomy" id="412755"/>
    <lineage>
        <taxon>unclassified sequences</taxon>
        <taxon>metagenomes</taxon>
        <taxon>ecological metagenomes</taxon>
    </lineage>
</organism>
<dbReference type="PANTHER" id="PTHR46268:SF6">
    <property type="entry name" value="UNIVERSAL STRESS PROTEIN UP12"/>
    <property type="match status" value="1"/>
</dbReference>
<reference evidence="3" key="1">
    <citation type="journal article" date="2015" name="Nature">
        <title>Complex archaea that bridge the gap between prokaryotes and eukaryotes.</title>
        <authorList>
            <person name="Spang A."/>
            <person name="Saw J.H."/>
            <person name="Jorgensen S.L."/>
            <person name="Zaremba-Niedzwiedzka K."/>
            <person name="Martijn J."/>
            <person name="Lind A.E."/>
            <person name="van Eijk R."/>
            <person name="Schleper C."/>
            <person name="Guy L."/>
            <person name="Ettema T.J."/>
        </authorList>
    </citation>
    <scope>NUCLEOTIDE SEQUENCE</scope>
</reference>
<dbReference type="PRINTS" id="PR01438">
    <property type="entry name" value="UNVRSLSTRESS"/>
</dbReference>
<dbReference type="AlphaFoldDB" id="A0A0F8WN94"/>
<protein>
    <recommendedName>
        <fullName evidence="2">UspA domain-containing protein</fullName>
    </recommendedName>
</protein>
<comment type="caution">
    <text evidence="3">The sequence shown here is derived from an EMBL/GenBank/DDBJ whole genome shotgun (WGS) entry which is preliminary data.</text>
</comment>
<dbReference type="Gene3D" id="3.40.50.620">
    <property type="entry name" value="HUPs"/>
    <property type="match status" value="1"/>
</dbReference>
<evidence type="ECO:0000259" key="2">
    <source>
        <dbReference type="Pfam" id="PF00582"/>
    </source>
</evidence>
<dbReference type="InterPro" id="IPR006016">
    <property type="entry name" value="UspA"/>
</dbReference>
<dbReference type="InterPro" id="IPR006015">
    <property type="entry name" value="Universal_stress_UspA"/>
</dbReference>
<dbReference type="PANTHER" id="PTHR46268">
    <property type="entry name" value="STRESS RESPONSE PROTEIN NHAX"/>
    <property type="match status" value="1"/>
</dbReference>
<sequence>MSLEKPQHIVCSDFYNCDVIKGAPMRHILIPFDDAPHATKAFSLALTLAKTFGAWITAASIVQEDIKNSWISGTPGREKGMSERSVTRLDDKMKLLQLQAQKFGVKFDSVIMTSSTVAETMLSFIREYNIDFIVMGSRGKGMLKEMMLGRVSTTVALNSPCPVLIVK</sequence>
<feature type="domain" description="UspA" evidence="2">
    <location>
        <begin position="25"/>
        <end position="167"/>
    </location>
</feature>
<dbReference type="InterPro" id="IPR014729">
    <property type="entry name" value="Rossmann-like_a/b/a_fold"/>
</dbReference>
<dbReference type="CDD" id="cd00293">
    <property type="entry name" value="USP-like"/>
    <property type="match status" value="1"/>
</dbReference>
<comment type="similarity">
    <text evidence="1">Belongs to the universal stress protein A family.</text>
</comment>
<gene>
    <name evidence="3" type="ORF">LCGC14_3131790</name>
</gene>
<evidence type="ECO:0000256" key="1">
    <source>
        <dbReference type="ARBA" id="ARBA00008791"/>
    </source>
</evidence>